<evidence type="ECO:0000256" key="1">
    <source>
        <dbReference type="ARBA" id="ARBA00006354"/>
    </source>
</evidence>
<sequence>MLVKVFGSAVFGVDATTITVEVNIDKGVGYHLVGLPDNAIKESSYRIAAALKNNGYQLPVKKITINMAPADLRKEGSAYDLTIAIGILAATGQIKSEEVSKYIIMGELSLDGGMQPIKGALSIAIKAKEEGYKGFFLPKENVKEAAIVTGLDVYGVENVLEVIDFFEGKGTLEPTVINTREEFYKTLDYPEFDFSEVRGQESIKRCMEIAAAGGHNLILIGPPGAGKTMLAKRLPSILPPMTLKEALETTKIHSVAGKVKETGLMNQRPFRSPHHNASSAALVGGGSYPQPGEISLAHNGVLFLDELPEFKREVLEVMRQPLEDREVTISRAKFTITYPSSFMLVASMNPSPGGYFNDPDAPVSSSPAEMQRYLSKISGPLLDRIDIHVEVTPVPFEKLSDTRNGESSVEIRKRVTKAREIQSVRFENFENIHYNAQMSTKQIREHCALDPTSLQLLKTAMERLNLSARAYDRILKVSRTIADLEGSEKVESNHISEAIQYRSLDRDGWLG</sequence>
<dbReference type="PATRIC" id="fig|1341181.4.peg.1588"/>
<dbReference type="NCBIfam" id="TIGR00368">
    <property type="entry name" value="YifB family Mg chelatase-like AAA ATPase"/>
    <property type="match status" value="1"/>
</dbReference>
<name>V6SV21_9FLAO</name>
<keyword evidence="3" id="KW-0067">ATP-binding</keyword>
<dbReference type="InterPro" id="IPR000523">
    <property type="entry name" value="Mg_chelatse_chII-like_cat_dom"/>
</dbReference>
<dbReference type="InterPro" id="IPR020568">
    <property type="entry name" value="Ribosomal_Su5_D2-typ_SF"/>
</dbReference>
<feature type="domain" description="AAA+ ATPase" evidence="4">
    <location>
        <begin position="213"/>
        <end position="395"/>
    </location>
</feature>
<dbReference type="InterPro" id="IPR014721">
    <property type="entry name" value="Ribsml_uS5_D2-typ_fold_subgr"/>
</dbReference>
<dbReference type="Pfam" id="PF01078">
    <property type="entry name" value="Mg_chelatase"/>
    <property type="match status" value="1"/>
</dbReference>
<dbReference type="eggNOG" id="COG0606">
    <property type="taxonomic scope" value="Bacteria"/>
</dbReference>
<accession>V6SV21</accession>
<dbReference type="InterPro" id="IPR001208">
    <property type="entry name" value="MCM_dom"/>
</dbReference>
<reference evidence="5 6" key="1">
    <citation type="submission" date="2013-08" db="EMBL/GenBank/DDBJ databases">
        <title>Flavobacterium limnosediminis JC2902 genome sequencing.</title>
        <authorList>
            <person name="Lee K."/>
            <person name="Yi H."/>
            <person name="Park S."/>
            <person name="Chun J."/>
        </authorList>
    </citation>
    <scope>NUCLEOTIDE SEQUENCE [LARGE SCALE GENOMIC DNA]</scope>
    <source>
        <strain evidence="5 6">JC2902</strain>
    </source>
</reference>
<dbReference type="RefSeq" id="WP_023579248.1">
    <property type="nucleotide sequence ID" value="NZ_AVGG01000007.1"/>
</dbReference>
<comment type="caution">
    <text evidence="5">The sequence shown here is derived from an EMBL/GenBank/DDBJ whole genome shotgun (WGS) entry which is preliminary data.</text>
</comment>
<dbReference type="STRING" id="1341181.FLJC2902T_16130"/>
<comment type="similarity">
    <text evidence="1">Belongs to the Mg-chelatase subunits D/I family. ComM subfamily.</text>
</comment>
<keyword evidence="2" id="KW-0547">Nucleotide-binding</keyword>
<dbReference type="PANTHER" id="PTHR32039:SF7">
    <property type="entry name" value="COMPETENCE PROTEIN COMM"/>
    <property type="match status" value="1"/>
</dbReference>
<dbReference type="OrthoDB" id="9813147at2"/>
<organism evidence="5 6">
    <name type="scientific">Flavobacterium limnosediminis JC2902</name>
    <dbReference type="NCBI Taxonomy" id="1341181"/>
    <lineage>
        <taxon>Bacteria</taxon>
        <taxon>Pseudomonadati</taxon>
        <taxon>Bacteroidota</taxon>
        <taxon>Flavobacteriia</taxon>
        <taxon>Flavobacteriales</taxon>
        <taxon>Flavobacteriaceae</taxon>
        <taxon>Flavobacterium</taxon>
    </lineage>
</organism>
<dbReference type="SUPFAM" id="SSF52540">
    <property type="entry name" value="P-loop containing nucleoside triphosphate hydrolases"/>
    <property type="match status" value="1"/>
</dbReference>
<proteinExistence type="inferred from homology"/>
<dbReference type="GO" id="GO:0005524">
    <property type="term" value="F:ATP binding"/>
    <property type="evidence" value="ECO:0007669"/>
    <property type="project" value="UniProtKB-KW"/>
</dbReference>
<dbReference type="GO" id="GO:0003677">
    <property type="term" value="F:DNA binding"/>
    <property type="evidence" value="ECO:0007669"/>
    <property type="project" value="InterPro"/>
</dbReference>
<dbReference type="InterPro" id="IPR027417">
    <property type="entry name" value="P-loop_NTPase"/>
</dbReference>
<dbReference type="PANTHER" id="PTHR32039">
    <property type="entry name" value="MAGNESIUM-CHELATASE SUBUNIT CHLI"/>
    <property type="match status" value="1"/>
</dbReference>
<dbReference type="SUPFAM" id="SSF54211">
    <property type="entry name" value="Ribosomal protein S5 domain 2-like"/>
    <property type="match status" value="1"/>
</dbReference>
<dbReference type="Proteomes" id="UP000018004">
    <property type="component" value="Unassembled WGS sequence"/>
</dbReference>
<protein>
    <recommendedName>
        <fullName evidence="4">AAA+ ATPase domain-containing protein</fullName>
    </recommendedName>
</protein>
<evidence type="ECO:0000256" key="2">
    <source>
        <dbReference type="ARBA" id="ARBA00022741"/>
    </source>
</evidence>
<dbReference type="InterPro" id="IPR004482">
    <property type="entry name" value="Mg_chelat-rel"/>
</dbReference>
<dbReference type="InterPro" id="IPR045006">
    <property type="entry name" value="CHLI-like"/>
</dbReference>
<evidence type="ECO:0000313" key="6">
    <source>
        <dbReference type="Proteomes" id="UP000018004"/>
    </source>
</evidence>
<gene>
    <name evidence="5" type="ORF">FLJC2902T_16130</name>
</gene>
<evidence type="ECO:0000256" key="3">
    <source>
        <dbReference type="ARBA" id="ARBA00022840"/>
    </source>
</evidence>
<keyword evidence="6" id="KW-1185">Reference proteome</keyword>
<dbReference type="EMBL" id="AVGG01000007">
    <property type="protein sequence ID" value="ESU28265.1"/>
    <property type="molecule type" value="Genomic_DNA"/>
</dbReference>
<dbReference type="InterPro" id="IPR003593">
    <property type="entry name" value="AAA+_ATPase"/>
</dbReference>
<dbReference type="Pfam" id="PF13541">
    <property type="entry name" value="ChlI"/>
    <property type="match status" value="1"/>
</dbReference>
<evidence type="ECO:0000259" key="4">
    <source>
        <dbReference type="SMART" id="SM00382"/>
    </source>
</evidence>
<dbReference type="SMART" id="SM00382">
    <property type="entry name" value="AAA"/>
    <property type="match status" value="1"/>
</dbReference>
<evidence type="ECO:0000313" key="5">
    <source>
        <dbReference type="EMBL" id="ESU28265.1"/>
    </source>
</evidence>
<dbReference type="Gene3D" id="3.40.50.300">
    <property type="entry name" value="P-loop containing nucleotide triphosphate hydrolases"/>
    <property type="match status" value="1"/>
</dbReference>
<dbReference type="PRINTS" id="PR01657">
    <property type="entry name" value="MCMFAMILY"/>
</dbReference>
<dbReference type="Pfam" id="PF13335">
    <property type="entry name" value="Mg_chelatase_C"/>
    <property type="match status" value="1"/>
</dbReference>
<dbReference type="InterPro" id="IPR025158">
    <property type="entry name" value="Mg_chelat-rel_C"/>
</dbReference>
<dbReference type="Gene3D" id="3.30.230.10">
    <property type="match status" value="1"/>
</dbReference>
<dbReference type="AlphaFoldDB" id="V6SV21"/>